<feature type="transmembrane region" description="Helical" evidence="1">
    <location>
        <begin position="449"/>
        <end position="471"/>
    </location>
</feature>
<keyword evidence="1" id="KW-0472">Membrane</keyword>
<accession>A0A6N3DPY9</accession>
<dbReference type="EMBL" id="CACRTO010000019">
    <property type="protein sequence ID" value="VYU29804.1"/>
    <property type="molecule type" value="Genomic_DNA"/>
</dbReference>
<name>A0A6N3DPY9_9CLOT</name>
<keyword evidence="1" id="KW-0812">Transmembrane</keyword>
<dbReference type="RefSeq" id="WP_156626446.1">
    <property type="nucleotide sequence ID" value="NZ_CACRTO010000019.1"/>
</dbReference>
<feature type="transmembrane region" description="Helical" evidence="1">
    <location>
        <begin position="168"/>
        <end position="193"/>
    </location>
</feature>
<feature type="transmembrane region" description="Helical" evidence="1">
    <location>
        <begin position="416"/>
        <end position="437"/>
    </location>
</feature>
<feature type="transmembrane region" description="Helical" evidence="1">
    <location>
        <begin position="477"/>
        <end position="499"/>
    </location>
</feature>
<feature type="transmembrane region" description="Helical" evidence="1">
    <location>
        <begin position="21"/>
        <end position="39"/>
    </location>
</feature>
<feature type="transmembrane region" description="Helical" evidence="1">
    <location>
        <begin position="94"/>
        <end position="111"/>
    </location>
</feature>
<evidence type="ECO:0000313" key="2">
    <source>
        <dbReference type="EMBL" id="VYU29804.1"/>
    </source>
</evidence>
<protein>
    <submittedName>
        <fullName evidence="2">Uncharacterized protein</fullName>
    </submittedName>
</protein>
<dbReference type="AlphaFoldDB" id="A0A6N3DPY9"/>
<feature type="transmembrane region" description="Helical" evidence="1">
    <location>
        <begin position="131"/>
        <end position="156"/>
    </location>
</feature>
<evidence type="ECO:0000256" key="1">
    <source>
        <dbReference type="SAM" id="Phobius"/>
    </source>
</evidence>
<feature type="transmembrane region" description="Helical" evidence="1">
    <location>
        <begin position="391"/>
        <end position="410"/>
    </location>
</feature>
<organism evidence="2">
    <name type="scientific">Clostridium tertium</name>
    <dbReference type="NCBI Taxonomy" id="1559"/>
    <lineage>
        <taxon>Bacteria</taxon>
        <taxon>Bacillati</taxon>
        <taxon>Bacillota</taxon>
        <taxon>Clostridia</taxon>
        <taxon>Eubacteriales</taxon>
        <taxon>Clostridiaceae</taxon>
        <taxon>Clostridium</taxon>
    </lineage>
</organism>
<reference evidence="2" key="1">
    <citation type="submission" date="2019-11" db="EMBL/GenBank/DDBJ databases">
        <authorList>
            <person name="Feng L."/>
        </authorList>
    </citation>
    <scope>NUCLEOTIDE SEQUENCE</scope>
    <source>
        <strain evidence="2">CTertiumLFYP3</strain>
    </source>
</reference>
<feature type="transmembrane region" description="Helical" evidence="1">
    <location>
        <begin position="213"/>
        <end position="234"/>
    </location>
</feature>
<gene>
    <name evidence="2" type="ORF">CTLFYP3_01992</name>
</gene>
<feature type="transmembrane region" description="Helical" evidence="1">
    <location>
        <begin position="54"/>
        <end position="73"/>
    </location>
</feature>
<feature type="transmembrane region" description="Helical" evidence="1">
    <location>
        <begin position="297"/>
        <end position="319"/>
    </location>
</feature>
<sequence length="509" mass="59776">MFSLWCKLVFDGEDIKSKIKKFINFVCIYILPTSIAIIISDKVLVIGQYYLSDTIINIISLNLLYSGIIHIYIQKNLFHSLEKDVIVKFVPQKLNIYIILRILMIFIKIYMRVITLSILAFKDVFTNYNYTFYICSIIFIVSIIFFNVIIAIFYRYLLSVINNITCKVINLISFIYISTLFVYQSFITPIWYLESLERYLKNDYITINKIHMNFFQIILIMIIFMISIMGIKCLKNFLNIIGRNLISIKNITINNKSNKITKVIETYCETVYSFYFSNIGKSFFSKDIKETIRENKYTLLFICFYNVINSGSVLFFFLADNINNIEIAIISCKISLGIVIVQIFISYFLGRMSFEKNINIDIDYKVLRNYNIKVTINEIIKVKTKVLSSIVFPKVLSVFSIIIISSLIIYSNIYLALIYFILMIQLLFLKETIQLWLVKSINKFNSNKIIIEILNTTLISIAFGIVIYVYFCTEKIQFIYGQLLLLTILISLYLFNLFINKEKINVRNK</sequence>
<proteinExistence type="predicted"/>
<feature type="transmembrane region" description="Helical" evidence="1">
    <location>
        <begin position="325"/>
        <end position="349"/>
    </location>
</feature>
<keyword evidence="1" id="KW-1133">Transmembrane helix</keyword>